<reference evidence="3" key="1">
    <citation type="submission" date="2021-01" db="EMBL/GenBank/DDBJ databases">
        <authorList>
            <person name="Corre E."/>
            <person name="Pelletier E."/>
            <person name="Niang G."/>
            <person name="Scheremetjew M."/>
            <person name="Finn R."/>
            <person name="Kale V."/>
            <person name="Holt S."/>
            <person name="Cochrane G."/>
            <person name="Meng A."/>
            <person name="Brown T."/>
            <person name="Cohen L."/>
        </authorList>
    </citation>
    <scope>NUCLEOTIDE SEQUENCE</scope>
    <source>
        <strain evidence="3">CCMP3105</strain>
    </source>
</reference>
<feature type="transmembrane region" description="Helical" evidence="1">
    <location>
        <begin position="242"/>
        <end position="263"/>
    </location>
</feature>
<evidence type="ECO:0000313" key="2">
    <source>
        <dbReference type="EMBL" id="CAE4658736.1"/>
    </source>
</evidence>
<protein>
    <recommendedName>
        <fullName evidence="4">DUF4079 domain-containing protein</fullName>
    </recommendedName>
</protein>
<sequence length="275" mass="29820">MARPGSSFTAHRRFAARQARLVWYVLGCTAALVLLQRSVPAFVPAPGSVAATARSSGRGEVEAVLAATGAALLAPAEVLAKEGKWGALEGKTSSLVHPVIMPLLFLATFYTGFLGWQWRQTRLIGAEVADLRKQIPKEEDPEAEPSSAVKALKEQIAELSSERSALIKGNFKDQHFQMSSLLLGGGIFFTVYGVFNTWFRTEKLFPGPHLFAGAAICVGWALAAACVPFMEKGNEAARNVHIALNVIILALFAWQLPTGFEILQKVWGNANLPWF</sequence>
<keyword evidence="1" id="KW-0812">Transmembrane</keyword>
<dbReference type="Pfam" id="PF13301">
    <property type="entry name" value="DUF4079"/>
    <property type="match status" value="1"/>
</dbReference>
<dbReference type="PANTHER" id="PTHR34679:SF2">
    <property type="entry name" value="OS02G0122500 PROTEIN"/>
    <property type="match status" value="1"/>
</dbReference>
<feature type="transmembrane region" description="Helical" evidence="1">
    <location>
        <begin position="181"/>
        <end position="199"/>
    </location>
</feature>
<gene>
    <name evidence="2" type="ORF">AMON00008_LOCUS58339</name>
    <name evidence="3" type="ORF">AMON00008_LOCUS58340</name>
</gene>
<evidence type="ECO:0000313" key="3">
    <source>
        <dbReference type="EMBL" id="CAE4658737.1"/>
    </source>
</evidence>
<name>A0A6T1M5N3_9DINO</name>
<dbReference type="PANTHER" id="PTHR34679">
    <property type="match status" value="1"/>
</dbReference>
<dbReference type="AlphaFoldDB" id="A0A6T1M5N3"/>
<dbReference type="InterPro" id="IPR025067">
    <property type="entry name" value="DUF4079"/>
</dbReference>
<feature type="transmembrane region" description="Helical" evidence="1">
    <location>
        <begin position="95"/>
        <end position="116"/>
    </location>
</feature>
<feature type="transmembrane region" description="Helical" evidence="1">
    <location>
        <begin position="211"/>
        <end position="230"/>
    </location>
</feature>
<evidence type="ECO:0000256" key="1">
    <source>
        <dbReference type="SAM" id="Phobius"/>
    </source>
</evidence>
<dbReference type="EMBL" id="HBNR01081581">
    <property type="protein sequence ID" value="CAE4658736.1"/>
    <property type="molecule type" value="Transcribed_RNA"/>
</dbReference>
<evidence type="ECO:0008006" key="4">
    <source>
        <dbReference type="Google" id="ProtNLM"/>
    </source>
</evidence>
<keyword evidence="1" id="KW-1133">Transmembrane helix</keyword>
<dbReference type="EMBL" id="HBNR01081582">
    <property type="protein sequence ID" value="CAE4658737.1"/>
    <property type="molecule type" value="Transcribed_RNA"/>
</dbReference>
<keyword evidence="1" id="KW-0472">Membrane</keyword>
<accession>A0A6T1M5N3</accession>
<proteinExistence type="predicted"/>
<organism evidence="3">
    <name type="scientific">Alexandrium monilatum</name>
    <dbReference type="NCBI Taxonomy" id="311494"/>
    <lineage>
        <taxon>Eukaryota</taxon>
        <taxon>Sar</taxon>
        <taxon>Alveolata</taxon>
        <taxon>Dinophyceae</taxon>
        <taxon>Gonyaulacales</taxon>
        <taxon>Pyrocystaceae</taxon>
        <taxon>Alexandrium</taxon>
    </lineage>
</organism>
<feature type="transmembrane region" description="Helical" evidence="1">
    <location>
        <begin position="21"/>
        <end position="39"/>
    </location>
</feature>